<keyword evidence="3 11" id="KW-0479">Metal-binding</keyword>
<organism evidence="13 16">
    <name type="scientific">Thermoproteota archaeon</name>
    <dbReference type="NCBI Taxonomy" id="2056631"/>
    <lineage>
        <taxon>Archaea</taxon>
        <taxon>Thermoproteota</taxon>
    </lineage>
</organism>
<dbReference type="InterPro" id="IPR007197">
    <property type="entry name" value="rSAM"/>
</dbReference>
<dbReference type="InterPro" id="IPR010505">
    <property type="entry name" value="MoaA_twitch"/>
</dbReference>
<feature type="binding site" evidence="11">
    <location>
        <position position="162"/>
    </location>
    <ligand>
        <name>GTP</name>
        <dbReference type="ChEBI" id="CHEBI:37565"/>
    </ligand>
</feature>
<comment type="caution">
    <text evidence="13">The sequence shown here is derived from an EMBL/GenBank/DDBJ whole genome shotgun (WGS) entry which is preliminary data.</text>
</comment>
<evidence type="ECO:0000256" key="11">
    <source>
        <dbReference type="HAMAP-Rule" id="MF_01225"/>
    </source>
</evidence>
<keyword evidence="6 11" id="KW-0411">Iron-sulfur</keyword>
<dbReference type="GO" id="GO:0061799">
    <property type="term" value="F:cyclic pyranopterin monophosphate synthase activity"/>
    <property type="evidence" value="ECO:0007669"/>
    <property type="project" value="TreeGrafter"/>
</dbReference>
<feature type="binding site" evidence="11">
    <location>
        <position position="260"/>
    </location>
    <ligand>
        <name>[4Fe-4S] cluster</name>
        <dbReference type="ChEBI" id="CHEBI:49883"/>
        <label>2</label>
        <note>4Fe-4S-substrate</note>
    </ligand>
</feature>
<dbReference type="Gene3D" id="3.20.20.70">
    <property type="entry name" value="Aldolase class I"/>
    <property type="match status" value="1"/>
</dbReference>
<keyword evidence="4 11" id="KW-0547">Nucleotide-binding</keyword>
<dbReference type="SFLD" id="SFLDG01383">
    <property type="entry name" value="cyclic_pyranopterin_phosphate"/>
    <property type="match status" value="1"/>
</dbReference>
<feature type="binding site" evidence="11">
    <location>
        <position position="35"/>
    </location>
    <ligand>
        <name>[4Fe-4S] cluster</name>
        <dbReference type="ChEBI" id="CHEBI:49883"/>
        <label>1</label>
        <note>4Fe-4S-S-AdoMet</note>
    </ligand>
</feature>
<evidence type="ECO:0000256" key="9">
    <source>
        <dbReference type="ARBA" id="ARBA00023239"/>
    </source>
</evidence>
<keyword evidence="5 11" id="KW-0408">Iron</keyword>
<feature type="binding site" evidence="11">
    <location>
        <position position="274"/>
    </location>
    <ligand>
        <name>[4Fe-4S] cluster</name>
        <dbReference type="ChEBI" id="CHEBI:49883"/>
        <label>2</label>
        <note>4Fe-4S-substrate</note>
    </ligand>
</feature>
<feature type="binding site" evidence="11">
    <location>
        <position position="257"/>
    </location>
    <ligand>
        <name>[4Fe-4S] cluster</name>
        <dbReference type="ChEBI" id="CHEBI:49883"/>
        <label>2</label>
        <note>4Fe-4S-substrate</note>
    </ligand>
</feature>
<feature type="binding site" evidence="11">
    <location>
        <position position="72"/>
    </location>
    <ligand>
        <name>GTP</name>
        <dbReference type="ChEBI" id="CHEBI:37565"/>
    </ligand>
</feature>
<dbReference type="InterPro" id="IPR000385">
    <property type="entry name" value="MoaA_NifB_PqqE_Fe-S-bd_CS"/>
</dbReference>
<feature type="binding site" evidence="11">
    <location>
        <position position="24"/>
    </location>
    <ligand>
        <name>GTP</name>
        <dbReference type="ChEBI" id="CHEBI:37565"/>
    </ligand>
</feature>
<gene>
    <name evidence="11" type="primary">moaA</name>
    <name evidence="13" type="ORF">DRJ31_04230</name>
    <name evidence="14" type="ORF">DRJ33_06030</name>
</gene>
<comment type="caution">
    <text evidence="11">Lacks conserved residue(s) required for the propagation of feature annotation.</text>
</comment>
<dbReference type="GO" id="GO:0061798">
    <property type="term" value="F:GTP 3',8'-cyclase activity"/>
    <property type="evidence" value="ECO:0007669"/>
    <property type="project" value="UniProtKB-UniRule"/>
</dbReference>
<dbReference type="InterPro" id="IPR040064">
    <property type="entry name" value="MoaA-like"/>
</dbReference>
<keyword evidence="2 11" id="KW-0949">S-adenosyl-L-methionine</keyword>
<evidence type="ECO:0000259" key="12">
    <source>
        <dbReference type="PROSITE" id="PS51918"/>
    </source>
</evidence>
<evidence type="ECO:0000256" key="6">
    <source>
        <dbReference type="ARBA" id="ARBA00023014"/>
    </source>
</evidence>
<dbReference type="SFLD" id="SFLDS00029">
    <property type="entry name" value="Radical_SAM"/>
    <property type="match status" value="1"/>
</dbReference>
<dbReference type="UniPathway" id="UPA00344"/>
<keyword evidence="1 11" id="KW-0004">4Fe-4S</keyword>
<feature type="binding site" evidence="11">
    <location>
        <begin position="262"/>
        <end position="264"/>
    </location>
    <ligand>
        <name>GTP</name>
        <dbReference type="ChEBI" id="CHEBI:37565"/>
    </ligand>
</feature>
<evidence type="ECO:0000313" key="14">
    <source>
        <dbReference type="EMBL" id="RLE51392.1"/>
    </source>
</evidence>
<feature type="binding site" evidence="11">
    <location>
        <position position="38"/>
    </location>
    <ligand>
        <name>[4Fe-4S] cluster</name>
        <dbReference type="ChEBI" id="CHEBI:49883"/>
        <label>1</label>
        <note>4Fe-4S-S-AdoMet</note>
    </ligand>
</feature>
<evidence type="ECO:0000313" key="15">
    <source>
        <dbReference type="Proteomes" id="UP000272051"/>
    </source>
</evidence>
<name>A0A497ESS1_9CREN</name>
<dbReference type="GO" id="GO:0006777">
    <property type="term" value="P:Mo-molybdopterin cofactor biosynthetic process"/>
    <property type="evidence" value="ECO:0007669"/>
    <property type="project" value="UniProtKB-UniRule"/>
</dbReference>
<dbReference type="EC" id="4.1.99.22" evidence="11"/>
<dbReference type="Pfam" id="PF06463">
    <property type="entry name" value="Mob_synth_C"/>
    <property type="match status" value="1"/>
</dbReference>
<dbReference type="PROSITE" id="PS51918">
    <property type="entry name" value="RADICAL_SAM"/>
    <property type="match status" value="1"/>
</dbReference>
<comment type="cofactor">
    <cofactor evidence="11">
        <name>[4Fe-4S] cluster</name>
        <dbReference type="ChEBI" id="CHEBI:49883"/>
    </cofactor>
    <text evidence="11">Binds 2 [4Fe-4S] clusters. Binds 1 [4Fe-4S] cluster coordinated with 3 cysteines and an exchangeable S-adenosyl-L-methionine and 1 [4Fe-4S] cluster coordinated with 3 cysteines and the GTP-derived substrate.</text>
</comment>
<evidence type="ECO:0000313" key="16">
    <source>
        <dbReference type="Proteomes" id="UP000278475"/>
    </source>
</evidence>
<dbReference type="Proteomes" id="UP000278475">
    <property type="component" value="Unassembled WGS sequence"/>
</dbReference>
<dbReference type="GO" id="GO:0046872">
    <property type="term" value="F:metal ion binding"/>
    <property type="evidence" value="ECO:0007669"/>
    <property type="project" value="UniProtKB-KW"/>
</dbReference>
<dbReference type="AlphaFoldDB" id="A0A497ESS1"/>
<dbReference type="SFLD" id="SFLDG01386">
    <property type="entry name" value="main_SPASM_domain-containing"/>
    <property type="match status" value="1"/>
</dbReference>
<proteinExistence type="inferred from homology"/>
<evidence type="ECO:0000256" key="5">
    <source>
        <dbReference type="ARBA" id="ARBA00023004"/>
    </source>
</evidence>
<comment type="function">
    <text evidence="11">Catalyzes the cyclization of GTP to (8S)-3',8-cyclo-7,8-dihydroguanosine 5'-triphosphate.</text>
</comment>
<evidence type="ECO:0000256" key="10">
    <source>
        <dbReference type="ARBA" id="ARBA00048697"/>
    </source>
</evidence>
<dbReference type="NCBIfam" id="TIGR02668">
    <property type="entry name" value="moaA_archaeal"/>
    <property type="match status" value="1"/>
</dbReference>
<dbReference type="PANTHER" id="PTHR22960">
    <property type="entry name" value="MOLYBDOPTERIN COFACTOR SYNTHESIS PROTEIN A"/>
    <property type="match status" value="1"/>
</dbReference>
<dbReference type="InterPro" id="IPR006638">
    <property type="entry name" value="Elp3/MiaA/NifB-like_rSAM"/>
</dbReference>
<keyword evidence="9 11" id="KW-0456">Lyase</keyword>
<evidence type="ECO:0000256" key="7">
    <source>
        <dbReference type="ARBA" id="ARBA00023134"/>
    </source>
</evidence>
<dbReference type="InterPro" id="IPR013785">
    <property type="entry name" value="Aldolase_TIM"/>
</dbReference>
<dbReference type="SMART" id="SM00729">
    <property type="entry name" value="Elp3"/>
    <property type="match status" value="1"/>
</dbReference>
<comment type="pathway">
    <text evidence="11">Cofactor biosynthesis; molybdopterin biosynthesis.</text>
</comment>
<comment type="similarity">
    <text evidence="11">Belongs to the radical SAM superfamily. MoaA family.</text>
</comment>
<dbReference type="InterPro" id="IPR058240">
    <property type="entry name" value="rSAM_sf"/>
</dbReference>
<feature type="domain" description="Radical SAM core" evidence="12">
    <location>
        <begin position="15"/>
        <end position="236"/>
    </location>
</feature>
<feature type="binding site" evidence="11">
    <location>
        <position position="76"/>
    </location>
    <ligand>
        <name>S-adenosyl-L-methionine</name>
        <dbReference type="ChEBI" id="CHEBI:59789"/>
    </ligand>
</feature>
<dbReference type="GO" id="GO:0051539">
    <property type="term" value="F:4 iron, 4 sulfur cluster binding"/>
    <property type="evidence" value="ECO:0007669"/>
    <property type="project" value="UniProtKB-UniRule"/>
</dbReference>
<evidence type="ECO:0000256" key="8">
    <source>
        <dbReference type="ARBA" id="ARBA00023150"/>
    </source>
</evidence>
<accession>A0A497ESS1</accession>
<reference evidence="15 16" key="1">
    <citation type="submission" date="2018-06" db="EMBL/GenBank/DDBJ databases">
        <title>Extensive metabolic versatility and redundancy in microbially diverse, dynamic hydrothermal sediments.</title>
        <authorList>
            <person name="Dombrowski N."/>
            <person name="Teske A."/>
            <person name="Baker B.J."/>
        </authorList>
    </citation>
    <scope>NUCLEOTIDE SEQUENCE [LARGE SCALE GENOMIC DNA]</scope>
    <source>
        <strain evidence="14">B34_G17</strain>
        <strain evidence="13">B66_G16</strain>
    </source>
</reference>
<dbReference type="SFLD" id="SFLDG01067">
    <property type="entry name" value="SPASM/twitch_domain_containing"/>
    <property type="match status" value="1"/>
</dbReference>
<dbReference type="Pfam" id="PF04055">
    <property type="entry name" value="Radical_SAM"/>
    <property type="match status" value="1"/>
</dbReference>
<comment type="catalytic activity">
    <reaction evidence="10 11">
        <text>GTP + AH2 + S-adenosyl-L-methionine = (8S)-3',8-cyclo-7,8-dihydroguanosine 5'-triphosphate + 5'-deoxyadenosine + L-methionine + A + H(+)</text>
        <dbReference type="Rhea" id="RHEA:49576"/>
        <dbReference type="ChEBI" id="CHEBI:13193"/>
        <dbReference type="ChEBI" id="CHEBI:15378"/>
        <dbReference type="ChEBI" id="CHEBI:17319"/>
        <dbReference type="ChEBI" id="CHEBI:17499"/>
        <dbReference type="ChEBI" id="CHEBI:37565"/>
        <dbReference type="ChEBI" id="CHEBI:57844"/>
        <dbReference type="ChEBI" id="CHEBI:59789"/>
        <dbReference type="ChEBI" id="CHEBI:131766"/>
        <dbReference type="EC" id="4.1.99.22"/>
    </reaction>
</comment>
<dbReference type="GO" id="GO:1904047">
    <property type="term" value="F:S-adenosyl-L-methionine binding"/>
    <property type="evidence" value="ECO:0007669"/>
    <property type="project" value="UniProtKB-UniRule"/>
</dbReference>
<feature type="binding site" evidence="11">
    <location>
        <position position="102"/>
    </location>
    <ligand>
        <name>GTP</name>
        <dbReference type="ChEBI" id="CHEBI:37565"/>
    </ligand>
</feature>
<keyword evidence="7 11" id="KW-0342">GTP-binding</keyword>
<feature type="binding site" evidence="11">
    <location>
        <position position="126"/>
    </location>
    <ligand>
        <name>S-adenosyl-L-methionine</name>
        <dbReference type="ChEBI" id="CHEBI:59789"/>
    </ligand>
</feature>
<dbReference type="InterPro" id="IPR013485">
    <property type="entry name" value="MoaA_arc"/>
</dbReference>
<dbReference type="EMBL" id="QMQV01000028">
    <property type="protein sequence ID" value="RLE49638.1"/>
    <property type="molecule type" value="Genomic_DNA"/>
</dbReference>
<dbReference type="EMBL" id="QMQX01000112">
    <property type="protein sequence ID" value="RLE51392.1"/>
    <property type="molecule type" value="Genomic_DNA"/>
</dbReference>
<dbReference type="PROSITE" id="PS01305">
    <property type="entry name" value="MOAA_NIFB_PQQE"/>
    <property type="match status" value="1"/>
</dbReference>
<dbReference type="PANTHER" id="PTHR22960:SF0">
    <property type="entry name" value="MOLYBDENUM COFACTOR BIOSYNTHESIS PROTEIN 1"/>
    <property type="match status" value="1"/>
</dbReference>
<feature type="binding site" evidence="11">
    <location>
        <position position="31"/>
    </location>
    <ligand>
        <name>[4Fe-4S] cluster</name>
        <dbReference type="ChEBI" id="CHEBI:49883"/>
        <label>1</label>
        <note>4Fe-4S-S-AdoMet</note>
    </ligand>
</feature>
<evidence type="ECO:0000256" key="4">
    <source>
        <dbReference type="ARBA" id="ARBA00022741"/>
    </source>
</evidence>
<keyword evidence="8 11" id="KW-0501">Molybdenum cofactor biosynthesis</keyword>
<feature type="binding site" evidence="11">
    <location>
        <position position="37"/>
    </location>
    <ligand>
        <name>S-adenosyl-L-methionine</name>
        <dbReference type="ChEBI" id="CHEBI:59789"/>
    </ligand>
</feature>
<evidence type="ECO:0000256" key="1">
    <source>
        <dbReference type="ARBA" id="ARBA00022485"/>
    </source>
</evidence>
<evidence type="ECO:0000313" key="13">
    <source>
        <dbReference type="EMBL" id="RLE49638.1"/>
    </source>
</evidence>
<dbReference type="HAMAP" id="MF_01225_A">
    <property type="entry name" value="MoaA_A"/>
    <property type="match status" value="1"/>
</dbReference>
<evidence type="ECO:0000256" key="2">
    <source>
        <dbReference type="ARBA" id="ARBA00022691"/>
    </source>
</evidence>
<sequence>MLYQKALNLPLLVDRYDRPVTNLRISVTQRCDLNCIYCHREGEVRGDGKELSTEQFNAIIRAAAQLGIKQFKFTGGEPLLRADLPSMVKTAVSEGAIDVAITTNGTLLWRRARELHEAGLMRVNVSLPSTRRDVYKEITGKDMLDKVLKGVEEAAKRFRLVKLNMVVLKGVNDDELEEAMSIAKEYNAVLQLIELEPIGIDMDFYKTHHLDLSTIEKELKARASKIEVRRLMNNRRKYLVNGVEVEVVRPIENSEFCLHCTRLRVTSNGFLKPCLMRNDNLVKIDEEDFNSIEKLKQKIIQAVMLREPLYKEAINQRLKL</sequence>
<dbReference type="InterPro" id="IPR050105">
    <property type="entry name" value="MoCo_biosynth_MoaA/MoaC"/>
</dbReference>
<protein>
    <recommendedName>
        <fullName evidence="11">Probable GTP 3',8-cyclase</fullName>
        <ecNumber evidence="11">4.1.99.22</ecNumber>
    </recommendedName>
    <alternativeName>
        <fullName evidence="11">Molybdenum cofactor biosynthesis protein A</fullName>
    </alternativeName>
</protein>
<dbReference type="NCBIfam" id="NF001199">
    <property type="entry name" value="PRK00164.2-1"/>
    <property type="match status" value="1"/>
</dbReference>
<dbReference type="Proteomes" id="UP000272051">
    <property type="component" value="Unassembled WGS sequence"/>
</dbReference>
<evidence type="ECO:0000256" key="3">
    <source>
        <dbReference type="ARBA" id="ARBA00022723"/>
    </source>
</evidence>
<dbReference type="CDD" id="cd01335">
    <property type="entry name" value="Radical_SAM"/>
    <property type="match status" value="1"/>
</dbReference>
<dbReference type="SUPFAM" id="SSF102114">
    <property type="entry name" value="Radical SAM enzymes"/>
    <property type="match status" value="1"/>
</dbReference>
<dbReference type="GO" id="GO:0005525">
    <property type="term" value="F:GTP binding"/>
    <property type="evidence" value="ECO:0007669"/>
    <property type="project" value="UniProtKB-UniRule"/>
</dbReference>